<gene>
    <name evidence="11" type="ORF">SAMN06295916_0087</name>
</gene>
<evidence type="ECO:0000313" key="12">
    <source>
        <dbReference type="Proteomes" id="UP000197215"/>
    </source>
</evidence>
<dbReference type="GO" id="GO:0034257">
    <property type="term" value="F:nicotinamide riboside transmembrane transporter activity"/>
    <property type="evidence" value="ECO:0007669"/>
    <property type="project" value="InterPro"/>
</dbReference>
<dbReference type="RefSeq" id="WP_088811959.1">
    <property type="nucleotide sequence ID" value="NZ_FYEX01000001.1"/>
</dbReference>
<accession>A0A212T0L1</accession>
<proteinExistence type="inferred from homology"/>
<dbReference type="AlphaFoldDB" id="A0A212T0L1"/>
<feature type="transmembrane region" description="Helical" evidence="10">
    <location>
        <begin position="43"/>
        <end position="64"/>
    </location>
</feature>
<dbReference type="GO" id="GO:0005886">
    <property type="term" value="C:plasma membrane"/>
    <property type="evidence" value="ECO:0007669"/>
    <property type="project" value="UniProtKB-SubCell"/>
</dbReference>
<evidence type="ECO:0000256" key="3">
    <source>
        <dbReference type="ARBA" id="ARBA00006669"/>
    </source>
</evidence>
<evidence type="ECO:0000256" key="10">
    <source>
        <dbReference type="SAM" id="Phobius"/>
    </source>
</evidence>
<keyword evidence="6" id="KW-1003">Cell membrane</keyword>
<evidence type="ECO:0000256" key="6">
    <source>
        <dbReference type="ARBA" id="ARBA00022475"/>
    </source>
</evidence>
<keyword evidence="9 10" id="KW-0472">Membrane</keyword>
<dbReference type="Proteomes" id="UP000197215">
    <property type="component" value="Unassembled WGS sequence"/>
</dbReference>
<keyword evidence="12" id="KW-1185">Reference proteome</keyword>
<feature type="transmembrane region" description="Helical" evidence="10">
    <location>
        <begin position="161"/>
        <end position="178"/>
    </location>
</feature>
<dbReference type="OrthoDB" id="9791248at2"/>
<evidence type="ECO:0000256" key="2">
    <source>
        <dbReference type="ARBA" id="ARBA00004651"/>
    </source>
</evidence>
<protein>
    <recommendedName>
        <fullName evidence="4">Nicotinamide riboside transporter PnuC</fullName>
    </recommendedName>
</protein>
<keyword evidence="5" id="KW-0813">Transport</keyword>
<comment type="similarity">
    <text evidence="3">Belongs to the nicotinamide ribonucleoside (NR) uptake permease (TC 4.B.1) family.</text>
</comment>
<evidence type="ECO:0000256" key="5">
    <source>
        <dbReference type="ARBA" id="ARBA00022448"/>
    </source>
</evidence>
<evidence type="ECO:0000256" key="8">
    <source>
        <dbReference type="ARBA" id="ARBA00022989"/>
    </source>
</evidence>
<evidence type="ECO:0000256" key="9">
    <source>
        <dbReference type="ARBA" id="ARBA00023136"/>
    </source>
</evidence>
<keyword evidence="7 10" id="KW-0812">Transmembrane</keyword>
<name>A0A212T0L1_9BURK</name>
<dbReference type="Pfam" id="PF04973">
    <property type="entry name" value="NMN_transporter"/>
    <property type="match status" value="1"/>
</dbReference>
<dbReference type="PANTHER" id="PTHR36122:SF2">
    <property type="entry name" value="NICOTINAMIDE RIBOSIDE TRANSPORTER PNUC"/>
    <property type="match status" value="1"/>
</dbReference>
<evidence type="ECO:0000256" key="4">
    <source>
        <dbReference type="ARBA" id="ARBA00017522"/>
    </source>
</evidence>
<sequence>MEIIAFILSLACVLLNAYGKILTWPLAIASSTAYGYVFFDSRLFGDAALQFVFIGLAIYAWITWHKKDTNHQTNQPSFSRASINSIAKCGIAWLLMFFVIQYILKNHTSSDVPNIDAFLTAGSLLATYMSAQKWLENWLLWAFVDVIYIGLYVYKDLYLTALLYGLLIALCLLGWRQWSKQMKVKANT</sequence>
<dbReference type="InterPro" id="IPR006419">
    <property type="entry name" value="NMN_transpt_PnuC"/>
</dbReference>
<comment type="function">
    <text evidence="1">Required for nicotinamide riboside transport across the inner membrane.</text>
</comment>
<evidence type="ECO:0000256" key="1">
    <source>
        <dbReference type="ARBA" id="ARBA00002672"/>
    </source>
</evidence>
<organism evidence="11 12">
    <name type="scientific">Polynucleobacter victoriensis</name>
    <dbReference type="NCBI Taxonomy" id="2049319"/>
    <lineage>
        <taxon>Bacteria</taxon>
        <taxon>Pseudomonadati</taxon>
        <taxon>Pseudomonadota</taxon>
        <taxon>Betaproteobacteria</taxon>
        <taxon>Burkholderiales</taxon>
        <taxon>Burkholderiaceae</taxon>
        <taxon>Polynucleobacter</taxon>
    </lineage>
</organism>
<comment type="subcellular location">
    <subcellularLocation>
        <location evidence="2">Cell membrane</location>
        <topology evidence="2">Multi-pass membrane protein</topology>
    </subcellularLocation>
</comment>
<dbReference type="EMBL" id="FYEX01000001">
    <property type="protein sequence ID" value="SNC59545.1"/>
    <property type="molecule type" value="Genomic_DNA"/>
</dbReference>
<evidence type="ECO:0000256" key="7">
    <source>
        <dbReference type="ARBA" id="ARBA00022692"/>
    </source>
</evidence>
<evidence type="ECO:0000313" key="11">
    <source>
        <dbReference type="EMBL" id="SNC59545.1"/>
    </source>
</evidence>
<dbReference type="PANTHER" id="PTHR36122">
    <property type="entry name" value="NICOTINAMIDE RIBOSIDE TRANSPORTER PNUC"/>
    <property type="match status" value="1"/>
</dbReference>
<dbReference type="NCBIfam" id="TIGR01528">
    <property type="entry name" value="NMN_trans_PnuC"/>
    <property type="match status" value="1"/>
</dbReference>
<feature type="transmembrane region" description="Helical" evidence="10">
    <location>
        <begin position="85"/>
        <end position="103"/>
    </location>
</feature>
<reference evidence="11 12" key="1">
    <citation type="submission" date="2017-06" db="EMBL/GenBank/DDBJ databases">
        <authorList>
            <person name="Kim H.J."/>
            <person name="Triplett B.A."/>
        </authorList>
    </citation>
    <scope>NUCLEOTIDE SEQUENCE [LARGE SCALE GENOMIC DNA]</scope>
    <source>
        <strain evidence="11 12">MWH-VicM1</strain>
    </source>
</reference>
<keyword evidence="8 10" id="KW-1133">Transmembrane helix</keyword>